<dbReference type="RefSeq" id="WP_088813389.1">
    <property type="nucleotide sequence ID" value="NZ_FYEX01000002.1"/>
</dbReference>
<evidence type="ECO:0000313" key="1">
    <source>
        <dbReference type="EMBL" id="SNC71996.1"/>
    </source>
</evidence>
<dbReference type="AlphaFoldDB" id="A0A212U1I9"/>
<gene>
    <name evidence="1" type="ORF">SAMN06295916_1449</name>
</gene>
<keyword evidence="2" id="KW-1185">Reference proteome</keyword>
<name>A0A212U1I9_9BURK</name>
<proteinExistence type="predicted"/>
<dbReference type="OrthoDB" id="338425at2"/>
<dbReference type="InterPro" id="IPR016541">
    <property type="entry name" value="UCP008505"/>
</dbReference>
<evidence type="ECO:0008006" key="3">
    <source>
        <dbReference type="Google" id="ProtNLM"/>
    </source>
</evidence>
<dbReference type="Proteomes" id="UP000197215">
    <property type="component" value="Unassembled WGS sequence"/>
</dbReference>
<dbReference type="Pfam" id="PF14367">
    <property type="entry name" value="DUF4411"/>
    <property type="match status" value="1"/>
</dbReference>
<sequence>MKYCIDTSSLIDLGERHYPEKLAIFKPIWTGLYTGISNGDIISVDLVKVELEKRADDWRTNFCAKSADMFKMSQEIEQQYAKLVSLIEVNPKFPKNSARDRFFEGADLFLISLAMCVDDGVVVTSETKNLSNYGLRPVCNELGVKNMNLVEFFEAYKLGISRFVPLVSKSVK</sequence>
<organism evidence="1 2">
    <name type="scientific">Polynucleobacter victoriensis</name>
    <dbReference type="NCBI Taxonomy" id="2049319"/>
    <lineage>
        <taxon>Bacteria</taxon>
        <taxon>Pseudomonadati</taxon>
        <taxon>Pseudomonadota</taxon>
        <taxon>Betaproteobacteria</taxon>
        <taxon>Burkholderiales</taxon>
        <taxon>Burkholderiaceae</taxon>
        <taxon>Polynucleobacter</taxon>
    </lineage>
</organism>
<reference evidence="1 2" key="1">
    <citation type="submission" date="2017-06" db="EMBL/GenBank/DDBJ databases">
        <authorList>
            <person name="Kim H.J."/>
            <person name="Triplett B.A."/>
        </authorList>
    </citation>
    <scope>NUCLEOTIDE SEQUENCE [LARGE SCALE GENOMIC DNA]</scope>
    <source>
        <strain evidence="1 2">MWH-VicM1</strain>
    </source>
</reference>
<accession>A0A212U1I9</accession>
<protein>
    <recommendedName>
        <fullName evidence="3">PIN domain-containing protein</fullName>
    </recommendedName>
</protein>
<evidence type="ECO:0000313" key="2">
    <source>
        <dbReference type="Proteomes" id="UP000197215"/>
    </source>
</evidence>
<dbReference type="EMBL" id="FYEX01000002">
    <property type="protein sequence ID" value="SNC71996.1"/>
    <property type="molecule type" value="Genomic_DNA"/>
</dbReference>